<dbReference type="SUPFAM" id="SSF103088">
    <property type="entry name" value="OmpA-like"/>
    <property type="match status" value="1"/>
</dbReference>
<evidence type="ECO:0000256" key="6">
    <source>
        <dbReference type="SAM" id="SignalP"/>
    </source>
</evidence>
<evidence type="ECO:0000256" key="3">
    <source>
        <dbReference type="ARBA" id="ARBA00023237"/>
    </source>
</evidence>
<dbReference type="InterPro" id="IPR011990">
    <property type="entry name" value="TPR-like_helical_dom_sf"/>
</dbReference>
<keyword evidence="3" id="KW-0998">Cell outer membrane</keyword>
<feature type="repeat" description="TPR" evidence="4">
    <location>
        <begin position="63"/>
        <end position="96"/>
    </location>
</feature>
<dbReference type="Proteomes" id="UP000885706">
    <property type="component" value="Unassembled WGS sequence"/>
</dbReference>
<dbReference type="CDD" id="cd07185">
    <property type="entry name" value="OmpA_C-like"/>
    <property type="match status" value="1"/>
</dbReference>
<evidence type="ECO:0000313" key="8">
    <source>
        <dbReference type="EMBL" id="HDD35219.1"/>
    </source>
</evidence>
<evidence type="ECO:0000256" key="5">
    <source>
        <dbReference type="PROSITE-ProRule" id="PRU00473"/>
    </source>
</evidence>
<evidence type="ECO:0000256" key="4">
    <source>
        <dbReference type="PROSITE-ProRule" id="PRU00339"/>
    </source>
</evidence>
<keyword evidence="2 5" id="KW-0472">Membrane</keyword>
<dbReference type="GO" id="GO:0009279">
    <property type="term" value="C:cell outer membrane"/>
    <property type="evidence" value="ECO:0007669"/>
    <property type="project" value="UniProtKB-SubCell"/>
</dbReference>
<dbReference type="Pfam" id="PF00691">
    <property type="entry name" value="OmpA"/>
    <property type="match status" value="1"/>
</dbReference>
<comment type="subcellular location">
    <subcellularLocation>
        <location evidence="1">Cell outer membrane</location>
    </subcellularLocation>
</comment>
<name>A0A7V0I9I3_DESA2</name>
<dbReference type="InterPro" id="IPR006665">
    <property type="entry name" value="OmpA-like"/>
</dbReference>
<reference evidence="8" key="1">
    <citation type="journal article" date="2020" name="mSystems">
        <title>Genome- and Community-Level Interaction Insights into Carbon Utilization and Element Cycling Functions of Hydrothermarchaeota in Hydrothermal Sediment.</title>
        <authorList>
            <person name="Zhou Z."/>
            <person name="Liu Y."/>
            <person name="Xu W."/>
            <person name="Pan J."/>
            <person name="Luo Z.H."/>
            <person name="Li M."/>
        </authorList>
    </citation>
    <scope>NUCLEOTIDE SEQUENCE [LARGE SCALE GENOMIC DNA]</scope>
    <source>
        <strain evidence="8">HyVt-113</strain>
    </source>
</reference>
<dbReference type="SUPFAM" id="SSF48452">
    <property type="entry name" value="TPR-like"/>
    <property type="match status" value="1"/>
</dbReference>
<dbReference type="InterPro" id="IPR050330">
    <property type="entry name" value="Bact_OuterMem_StrucFunc"/>
</dbReference>
<dbReference type="PROSITE" id="PS50005">
    <property type="entry name" value="TPR"/>
    <property type="match status" value="1"/>
</dbReference>
<feature type="domain" description="OmpA-like" evidence="7">
    <location>
        <begin position="146"/>
        <end position="265"/>
    </location>
</feature>
<proteinExistence type="predicted"/>
<dbReference type="EMBL" id="DQWQ01000015">
    <property type="protein sequence ID" value="HDD35219.1"/>
    <property type="molecule type" value="Genomic_DNA"/>
</dbReference>
<dbReference type="PANTHER" id="PTHR30329">
    <property type="entry name" value="STATOR ELEMENT OF FLAGELLAR MOTOR COMPLEX"/>
    <property type="match status" value="1"/>
</dbReference>
<gene>
    <name evidence="8" type="ORF">ENF30_00290</name>
</gene>
<feature type="non-terminal residue" evidence="8">
    <location>
        <position position="325"/>
    </location>
</feature>
<dbReference type="AlphaFoldDB" id="A0A7V0I9I3"/>
<feature type="signal peptide" evidence="6">
    <location>
        <begin position="1"/>
        <end position="22"/>
    </location>
</feature>
<feature type="chain" id="PRO_5031295103" evidence="6">
    <location>
        <begin position="23"/>
        <end position="325"/>
    </location>
</feature>
<comment type="caution">
    <text evidence="8">The sequence shown here is derived from an EMBL/GenBank/DDBJ whole genome shotgun (WGS) entry which is preliminary data.</text>
</comment>
<sequence>MRFIMKILIVFFFAFLSLFSWAQDCKKTIKLYNEGTICNDLAKKQELFKKALTLPCNNKEVLAKIHNNLADTYERQGRIKEAIKEYKKAIALDPTLSTPYLSLGDIYTKIGKLKKAKQYYEKGSYLDFLSKMYKSKEEIIASLSPKRAIKEVPCVNIYFGFDKAVLTKEAKKQLNALLEALSSGELCSYKFLLAGHTCSIGTPKYNQGLSERRANSVKDWLIKHGISEDRLVTIGYGEDRPMVPNDTEENRRLNRRVEIRTIGIVINGIKRSTKSIEGIRFLKEGERLFIQEKYKEAVSRFKEALRLFDEDNFYEGSIAALMDLS</sequence>
<dbReference type="InterPro" id="IPR019734">
    <property type="entry name" value="TPR_rpt"/>
</dbReference>
<dbReference type="PANTHER" id="PTHR30329:SF21">
    <property type="entry name" value="LIPOPROTEIN YIAD-RELATED"/>
    <property type="match status" value="1"/>
</dbReference>
<organism evidence="8">
    <name type="scientific">Desulfofervidus auxilii</name>
    <dbReference type="NCBI Taxonomy" id="1621989"/>
    <lineage>
        <taxon>Bacteria</taxon>
        <taxon>Pseudomonadati</taxon>
        <taxon>Thermodesulfobacteriota</taxon>
        <taxon>Candidatus Desulfofervidia</taxon>
        <taxon>Candidatus Desulfofervidales</taxon>
        <taxon>Candidatus Desulfofervidaceae</taxon>
        <taxon>Candidatus Desulfofervidus</taxon>
    </lineage>
</organism>
<dbReference type="Gene3D" id="3.30.1330.60">
    <property type="entry name" value="OmpA-like domain"/>
    <property type="match status" value="1"/>
</dbReference>
<dbReference type="SMART" id="SM00028">
    <property type="entry name" value="TPR"/>
    <property type="match status" value="3"/>
</dbReference>
<dbReference type="PROSITE" id="PS50293">
    <property type="entry name" value="TPR_REGION"/>
    <property type="match status" value="1"/>
</dbReference>
<accession>A0A7V0I9I3</accession>
<keyword evidence="6" id="KW-0732">Signal</keyword>
<dbReference type="InterPro" id="IPR006664">
    <property type="entry name" value="OMP_bac"/>
</dbReference>
<protein>
    <submittedName>
        <fullName evidence="8">Tetratricopeptide repeat protein</fullName>
    </submittedName>
</protein>
<dbReference type="PRINTS" id="PR01023">
    <property type="entry name" value="NAFLGMOTY"/>
</dbReference>
<evidence type="ECO:0000259" key="7">
    <source>
        <dbReference type="PROSITE" id="PS51123"/>
    </source>
</evidence>
<dbReference type="InterPro" id="IPR036737">
    <property type="entry name" value="OmpA-like_sf"/>
</dbReference>
<evidence type="ECO:0000256" key="1">
    <source>
        <dbReference type="ARBA" id="ARBA00004442"/>
    </source>
</evidence>
<dbReference type="Pfam" id="PF13414">
    <property type="entry name" value="TPR_11"/>
    <property type="match status" value="1"/>
</dbReference>
<dbReference type="PROSITE" id="PS51123">
    <property type="entry name" value="OMPA_2"/>
    <property type="match status" value="1"/>
</dbReference>
<evidence type="ECO:0000256" key="2">
    <source>
        <dbReference type="ARBA" id="ARBA00023136"/>
    </source>
</evidence>
<dbReference type="PRINTS" id="PR01021">
    <property type="entry name" value="OMPADOMAIN"/>
</dbReference>
<dbReference type="Gene3D" id="1.25.40.10">
    <property type="entry name" value="Tetratricopeptide repeat domain"/>
    <property type="match status" value="1"/>
</dbReference>
<keyword evidence="4" id="KW-0802">TPR repeat</keyword>